<comment type="similarity">
    <text evidence="1">Belongs to the FGGY kinase family.</text>
</comment>
<dbReference type="PANTHER" id="PTHR43095:SF5">
    <property type="entry name" value="XYLULOSE KINASE"/>
    <property type="match status" value="1"/>
</dbReference>
<dbReference type="PIRSF" id="PIRSF000538">
    <property type="entry name" value="GlpK"/>
    <property type="match status" value="1"/>
</dbReference>
<dbReference type="CDD" id="cd07802">
    <property type="entry name" value="ASKHA_NBD_FGGY_EcLyxK-like"/>
    <property type="match status" value="1"/>
</dbReference>
<evidence type="ECO:0000259" key="5">
    <source>
        <dbReference type="Pfam" id="PF00370"/>
    </source>
</evidence>
<organism evidence="7 8">
    <name type="scientific">Candidatus Lumbricidiphila eiseniae</name>
    <dbReference type="NCBI Taxonomy" id="1969409"/>
    <lineage>
        <taxon>Bacteria</taxon>
        <taxon>Bacillati</taxon>
        <taxon>Actinomycetota</taxon>
        <taxon>Actinomycetes</taxon>
        <taxon>Micrococcales</taxon>
        <taxon>Microbacteriaceae</taxon>
        <taxon>Candidatus Lumbricidiphila</taxon>
    </lineage>
</organism>
<evidence type="ECO:0000313" key="8">
    <source>
        <dbReference type="Proteomes" id="UP000219994"/>
    </source>
</evidence>
<comment type="caution">
    <text evidence="7">The sequence shown here is derived from an EMBL/GenBank/DDBJ whole genome shotgun (WGS) entry which is preliminary data.</text>
</comment>
<dbReference type="Pfam" id="PF00370">
    <property type="entry name" value="FGGY_N"/>
    <property type="match status" value="1"/>
</dbReference>
<evidence type="ECO:0000256" key="4">
    <source>
        <dbReference type="ARBA" id="ARBA00022777"/>
    </source>
</evidence>
<dbReference type="InterPro" id="IPR043129">
    <property type="entry name" value="ATPase_NBD"/>
</dbReference>
<evidence type="ECO:0000259" key="6">
    <source>
        <dbReference type="Pfam" id="PF02782"/>
    </source>
</evidence>
<dbReference type="InterPro" id="IPR050406">
    <property type="entry name" value="FGGY_Carb_Kinase"/>
</dbReference>
<dbReference type="Pfam" id="PF02782">
    <property type="entry name" value="FGGY_C"/>
    <property type="match status" value="1"/>
</dbReference>
<dbReference type="Proteomes" id="UP000219994">
    <property type="component" value="Unassembled WGS sequence"/>
</dbReference>
<reference evidence="8" key="1">
    <citation type="submission" date="2017-03" db="EMBL/GenBank/DDBJ databases">
        <authorList>
            <person name="Lund M.B."/>
        </authorList>
    </citation>
    <scope>NUCLEOTIDE SEQUENCE [LARGE SCALE GENOMIC DNA]</scope>
</reference>
<feature type="domain" description="Carbohydrate kinase FGGY N-terminal" evidence="5">
    <location>
        <begin position="13"/>
        <end position="259"/>
    </location>
</feature>
<dbReference type="GO" id="GO:0016301">
    <property type="term" value="F:kinase activity"/>
    <property type="evidence" value="ECO:0007669"/>
    <property type="project" value="UniProtKB-KW"/>
</dbReference>
<dbReference type="InterPro" id="IPR000577">
    <property type="entry name" value="Carb_kinase_FGGY"/>
</dbReference>
<dbReference type="InterPro" id="IPR018485">
    <property type="entry name" value="FGGY_C"/>
</dbReference>
<evidence type="ECO:0000256" key="2">
    <source>
        <dbReference type="ARBA" id="ARBA00022629"/>
    </source>
</evidence>
<dbReference type="EMBL" id="NAEP01000028">
    <property type="protein sequence ID" value="PDQ35698.1"/>
    <property type="molecule type" value="Genomic_DNA"/>
</dbReference>
<protein>
    <recommendedName>
        <fullName evidence="9">Carbohydrate kinase</fullName>
    </recommendedName>
</protein>
<dbReference type="AlphaFoldDB" id="A0A2A6FSP1"/>
<dbReference type="PANTHER" id="PTHR43095">
    <property type="entry name" value="SUGAR KINASE"/>
    <property type="match status" value="1"/>
</dbReference>
<keyword evidence="3" id="KW-0808">Transferase</keyword>
<sequence>MGRGGNPTEGRCLLGIDVGQTAVKAVIHTAELCPVAVGHRASPVDRSTPGHAERSQQELWDAVADAISDAIRVSGISPTSVAAVGIAGHGDGLHVLSTRGLPLTPAITAMDSRAHREASELAEDPERTRLILDRTGQVPTAGSVGHLLRHLLRADPGLLNGAGAVLSCKDTIRYRLTGTLGTDYSDACASFLDLATAQWSAEVVAAYGLPPEVIGMLPPITHSADIVGTVTDVAAERTGLAVGTPVIAGMHDVQAAAIGMAALTPGLLSIAAGSFNTNGVTTTQTDIDPRWQSRLSITPDLRIAMSTSATAAPALEWMLTTLGATTASARTELFARASHLSPETSVPLVLPFFYDSPYGAHVPASLTGVRGWHESAHMLRGVLEGIALMHVWHTRALAERFSWRHPIMLGGGLAKSPLYVQLVANALRAPVSVVVNDEPGALGAAALAGVAVGVLDSLAAAQQLVDMSAEIEPTAASADYWADVCDAFDSLIGDRIDQRSTVR</sequence>
<dbReference type="InterPro" id="IPR018484">
    <property type="entry name" value="FGGY_N"/>
</dbReference>
<gene>
    <name evidence="7" type="ORF">B5766_04370</name>
</gene>
<evidence type="ECO:0008006" key="9">
    <source>
        <dbReference type="Google" id="ProtNLM"/>
    </source>
</evidence>
<dbReference type="GO" id="GO:0042732">
    <property type="term" value="P:D-xylose metabolic process"/>
    <property type="evidence" value="ECO:0007669"/>
    <property type="project" value="UniProtKB-KW"/>
</dbReference>
<name>A0A2A6FSP1_9MICO</name>
<evidence type="ECO:0000256" key="1">
    <source>
        <dbReference type="ARBA" id="ARBA00009156"/>
    </source>
</evidence>
<evidence type="ECO:0000256" key="3">
    <source>
        <dbReference type="ARBA" id="ARBA00022679"/>
    </source>
</evidence>
<feature type="domain" description="Carbohydrate kinase FGGY C-terminal" evidence="6">
    <location>
        <begin position="297"/>
        <end position="451"/>
    </location>
</feature>
<keyword evidence="2" id="KW-0859">Xylose metabolism</keyword>
<dbReference type="Gene3D" id="3.30.420.40">
    <property type="match status" value="2"/>
</dbReference>
<evidence type="ECO:0000313" key="7">
    <source>
        <dbReference type="EMBL" id="PDQ35698.1"/>
    </source>
</evidence>
<keyword evidence="2" id="KW-0119">Carbohydrate metabolism</keyword>
<accession>A0A2A6FSP1</accession>
<keyword evidence="4" id="KW-0418">Kinase</keyword>
<dbReference type="SUPFAM" id="SSF53067">
    <property type="entry name" value="Actin-like ATPase domain"/>
    <property type="match status" value="2"/>
</dbReference>
<proteinExistence type="inferred from homology"/>